<dbReference type="PANTHER" id="PTHR11106:SF72">
    <property type="entry name" value="GANGLIOSIDE-INDUCED DIFFERENTIATION-ASSOCIATED PROTEIN 2"/>
    <property type="match status" value="1"/>
</dbReference>
<gene>
    <name evidence="5" type="ORF">KFL_001200180</name>
</gene>
<evidence type="ECO:0000256" key="2">
    <source>
        <dbReference type="SAM" id="MobiDB-lite"/>
    </source>
</evidence>
<dbReference type="AlphaFoldDB" id="A0A1Y1HVN6"/>
<evidence type="ECO:0000313" key="5">
    <source>
        <dbReference type="EMBL" id="GAQ82694.1"/>
    </source>
</evidence>
<dbReference type="SUPFAM" id="SSF52949">
    <property type="entry name" value="Macro domain-like"/>
    <property type="match status" value="1"/>
</dbReference>
<evidence type="ECO:0000313" key="6">
    <source>
        <dbReference type="Proteomes" id="UP000054558"/>
    </source>
</evidence>
<feature type="domain" description="Macro" evidence="4">
    <location>
        <begin position="69"/>
        <end position="248"/>
    </location>
</feature>
<sequence>MGSRYGGRPEQDFVVKLEQIPRWVDAETASNGPTEPGAGDGTDSRFLDPLSAAAAGAEGAGIHGEAREPSKFPVDQEANSRLYVWRGAPWPLEVDAVVNSTNETLDESRSVAGLHAAAGPGLADECETLNGCRVGEAKITSGYDLPARKVIHTVGPRYAPKYHTAAEGALSKCYRSCLELLIEQELRSIAMAPINNDSNYPREPGAHVAIRTVRRFLEKHKDKIDALVFCTMTTADTEIYKRLLPLYFPRDQAEEDAARSKLPADVGDENGGVEVRERKIRIGVLPGSGLTPSPSPSPRWQEGPTSFRGPGPSLDVRELVDPSFVSMARDPDVRRAEQMERAAQAANSWRRWGSLIGLGPPPLSPAEEDAQHARFLSRAMATNLQDLADMKILYRGGIDFEGRPIMVVVGAHFIPRSISLDRFILHCVKEFEPISQKPFSIVYIHSAVSYDQQPGITWLERLEQILGRKHRANLRHIYILHPTISLKAGLLLLQTFVQPEVWSKVIYIEHLGDLFRYVQKEQLSGIPDFVLQHDLEISGSKDAILSGAVKNRIRRSQEWLGDR</sequence>
<organism evidence="5 6">
    <name type="scientific">Klebsormidium nitens</name>
    <name type="common">Green alga</name>
    <name type="synonym">Ulothrix nitens</name>
    <dbReference type="NCBI Taxonomy" id="105231"/>
    <lineage>
        <taxon>Eukaryota</taxon>
        <taxon>Viridiplantae</taxon>
        <taxon>Streptophyta</taxon>
        <taxon>Klebsormidiophyceae</taxon>
        <taxon>Klebsormidiales</taxon>
        <taxon>Klebsormidiaceae</taxon>
        <taxon>Klebsormidium</taxon>
    </lineage>
</organism>
<dbReference type="OrthoDB" id="6077599at2759"/>
<dbReference type="STRING" id="105231.A0A1Y1HVN6"/>
<dbReference type="OMA" id="IHPTFWT"/>
<accession>A0A1Y1HVN6</accession>
<comment type="similarity">
    <text evidence="1">Belongs to the GDAP2 family.</text>
</comment>
<feature type="region of interest" description="Disordered" evidence="2">
    <location>
        <begin position="24"/>
        <end position="47"/>
    </location>
</feature>
<dbReference type="EMBL" id="DF237069">
    <property type="protein sequence ID" value="GAQ82694.1"/>
    <property type="molecule type" value="Genomic_DNA"/>
</dbReference>
<dbReference type="Pfam" id="PF13716">
    <property type="entry name" value="CRAL_TRIO_2"/>
    <property type="match status" value="1"/>
</dbReference>
<feature type="domain" description="CRAL-TRIO" evidence="3">
    <location>
        <begin position="380"/>
        <end position="538"/>
    </location>
</feature>
<name>A0A1Y1HVN6_KLENI</name>
<reference evidence="5 6" key="1">
    <citation type="journal article" date="2014" name="Nat. Commun.">
        <title>Klebsormidium flaccidum genome reveals primary factors for plant terrestrial adaptation.</title>
        <authorList>
            <person name="Hori K."/>
            <person name="Maruyama F."/>
            <person name="Fujisawa T."/>
            <person name="Togashi T."/>
            <person name="Yamamoto N."/>
            <person name="Seo M."/>
            <person name="Sato S."/>
            <person name="Yamada T."/>
            <person name="Mori H."/>
            <person name="Tajima N."/>
            <person name="Moriyama T."/>
            <person name="Ikeuchi M."/>
            <person name="Watanabe M."/>
            <person name="Wada H."/>
            <person name="Kobayashi K."/>
            <person name="Saito M."/>
            <person name="Masuda T."/>
            <person name="Sasaki-Sekimoto Y."/>
            <person name="Mashiguchi K."/>
            <person name="Awai K."/>
            <person name="Shimojima M."/>
            <person name="Masuda S."/>
            <person name="Iwai M."/>
            <person name="Nobusawa T."/>
            <person name="Narise T."/>
            <person name="Kondo S."/>
            <person name="Saito H."/>
            <person name="Sato R."/>
            <person name="Murakawa M."/>
            <person name="Ihara Y."/>
            <person name="Oshima-Yamada Y."/>
            <person name="Ohtaka K."/>
            <person name="Satoh M."/>
            <person name="Sonobe K."/>
            <person name="Ishii M."/>
            <person name="Ohtani R."/>
            <person name="Kanamori-Sato M."/>
            <person name="Honoki R."/>
            <person name="Miyazaki D."/>
            <person name="Mochizuki H."/>
            <person name="Umetsu J."/>
            <person name="Higashi K."/>
            <person name="Shibata D."/>
            <person name="Kamiya Y."/>
            <person name="Sato N."/>
            <person name="Nakamura Y."/>
            <person name="Tabata S."/>
            <person name="Ida S."/>
            <person name="Kurokawa K."/>
            <person name="Ohta H."/>
        </authorList>
    </citation>
    <scope>NUCLEOTIDE SEQUENCE [LARGE SCALE GENOMIC DNA]</scope>
    <source>
        <strain evidence="5 6">NIES-2285</strain>
    </source>
</reference>
<evidence type="ECO:0000256" key="1">
    <source>
        <dbReference type="ARBA" id="ARBA00008355"/>
    </source>
</evidence>
<dbReference type="PROSITE" id="PS50191">
    <property type="entry name" value="CRAL_TRIO"/>
    <property type="match status" value="1"/>
</dbReference>
<dbReference type="Gene3D" id="3.40.525.10">
    <property type="entry name" value="CRAL-TRIO lipid binding domain"/>
    <property type="match status" value="1"/>
</dbReference>
<keyword evidence="6" id="KW-1185">Reference proteome</keyword>
<evidence type="ECO:0008006" key="7">
    <source>
        <dbReference type="Google" id="ProtNLM"/>
    </source>
</evidence>
<dbReference type="SMART" id="SM00506">
    <property type="entry name" value="A1pp"/>
    <property type="match status" value="1"/>
</dbReference>
<dbReference type="InterPro" id="IPR043472">
    <property type="entry name" value="Macro_dom-like"/>
</dbReference>
<feature type="region of interest" description="Disordered" evidence="2">
    <location>
        <begin position="285"/>
        <end position="313"/>
    </location>
</feature>
<proteinExistence type="inferred from homology"/>
<dbReference type="Gene3D" id="3.40.220.10">
    <property type="entry name" value="Leucine Aminopeptidase, subunit E, domain 1"/>
    <property type="match status" value="1"/>
</dbReference>
<dbReference type="CDD" id="cd00170">
    <property type="entry name" value="SEC14"/>
    <property type="match status" value="1"/>
</dbReference>
<dbReference type="InterPro" id="IPR001251">
    <property type="entry name" value="CRAL-TRIO_dom"/>
</dbReference>
<protein>
    <recommendedName>
        <fullName evidence="7">Appr-1-p processing enzyme family protein</fullName>
    </recommendedName>
</protein>
<dbReference type="SUPFAM" id="SSF52087">
    <property type="entry name" value="CRAL/TRIO domain"/>
    <property type="match status" value="1"/>
</dbReference>
<dbReference type="InterPro" id="IPR036865">
    <property type="entry name" value="CRAL-TRIO_dom_sf"/>
</dbReference>
<dbReference type="CDD" id="cd02905">
    <property type="entry name" value="Macro_GDAP2-like"/>
    <property type="match status" value="1"/>
</dbReference>
<dbReference type="Pfam" id="PF01661">
    <property type="entry name" value="Macro"/>
    <property type="match status" value="1"/>
</dbReference>
<dbReference type="PROSITE" id="PS51154">
    <property type="entry name" value="MACRO"/>
    <property type="match status" value="1"/>
</dbReference>
<dbReference type="Proteomes" id="UP000054558">
    <property type="component" value="Unassembled WGS sequence"/>
</dbReference>
<dbReference type="PANTHER" id="PTHR11106">
    <property type="entry name" value="GANGLIOSIDE INDUCED DIFFERENTIATION ASSOCIATED PROTEIN 2-RELATED"/>
    <property type="match status" value="1"/>
</dbReference>
<evidence type="ECO:0000259" key="4">
    <source>
        <dbReference type="PROSITE" id="PS51154"/>
    </source>
</evidence>
<dbReference type="InterPro" id="IPR035793">
    <property type="entry name" value="Macro_GDAP2"/>
</dbReference>
<evidence type="ECO:0000259" key="3">
    <source>
        <dbReference type="PROSITE" id="PS50191"/>
    </source>
</evidence>
<dbReference type="InterPro" id="IPR002589">
    <property type="entry name" value="Macro_dom"/>
</dbReference>